<sequence>MKIKQILISLIFLFSVSQVLAQSFEFTQSGFSEGAVVTLSFSGTDNNADTQITSFDGEITAFSMSFSGNSIVPAFTLGLADLQGLVYDNNGGPLGDGLLLGIEGVAADDTNFNYTAGPGPFDECGIGIDCAVVSDGTNNDFSQELLVRGSTAIPVPTLSQWALLCMILLLYGLSLRQTRRTGNQF</sequence>
<feature type="domain" description="IPTL-CTERM protein sorting" evidence="3">
    <location>
        <begin position="154"/>
        <end position="180"/>
    </location>
</feature>
<dbReference type="Proteomes" id="UP001595533">
    <property type="component" value="Unassembled WGS sequence"/>
</dbReference>
<organism evidence="4 5">
    <name type="scientific">Marinicella sediminis</name>
    <dbReference type="NCBI Taxonomy" id="1792834"/>
    <lineage>
        <taxon>Bacteria</taxon>
        <taxon>Pseudomonadati</taxon>
        <taxon>Pseudomonadota</taxon>
        <taxon>Gammaproteobacteria</taxon>
        <taxon>Lysobacterales</taxon>
        <taxon>Marinicellaceae</taxon>
        <taxon>Marinicella</taxon>
    </lineage>
</organism>
<evidence type="ECO:0000313" key="4">
    <source>
        <dbReference type="EMBL" id="MFC3192854.1"/>
    </source>
</evidence>
<keyword evidence="1" id="KW-0472">Membrane</keyword>
<dbReference type="EMBL" id="JBHRTS010000001">
    <property type="protein sequence ID" value="MFC3192854.1"/>
    <property type="molecule type" value="Genomic_DNA"/>
</dbReference>
<protein>
    <recommendedName>
        <fullName evidence="3">IPTL-CTERM protein sorting domain-containing protein</fullName>
    </recommendedName>
</protein>
<proteinExistence type="predicted"/>
<comment type="caution">
    <text evidence="4">The sequence shown here is derived from an EMBL/GenBank/DDBJ whole genome shotgun (WGS) entry which is preliminary data.</text>
</comment>
<dbReference type="RefSeq" id="WP_077409523.1">
    <property type="nucleotide sequence ID" value="NZ_JBHRTS010000001.1"/>
</dbReference>
<gene>
    <name evidence="4" type="ORF">ACFODZ_01245</name>
</gene>
<keyword evidence="1" id="KW-1133">Transmembrane helix</keyword>
<evidence type="ECO:0000313" key="5">
    <source>
        <dbReference type="Proteomes" id="UP001595533"/>
    </source>
</evidence>
<reference evidence="5" key="1">
    <citation type="journal article" date="2019" name="Int. J. Syst. Evol. Microbiol.">
        <title>The Global Catalogue of Microorganisms (GCM) 10K type strain sequencing project: providing services to taxonomists for standard genome sequencing and annotation.</title>
        <authorList>
            <consortium name="The Broad Institute Genomics Platform"/>
            <consortium name="The Broad Institute Genome Sequencing Center for Infectious Disease"/>
            <person name="Wu L."/>
            <person name="Ma J."/>
        </authorList>
    </citation>
    <scope>NUCLEOTIDE SEQUENCE [LARGE SCALE GENOMIC DNA]</scope>
    <source>
        <strain evidence="5">KCTC 42953</strain>
    </source>
</reference>
<evidence type="ECO:0000256" key="2">
    <source>
        <dbReference type="SAM" id="SignalP"/>
    </source>
</evidence>
<dbReference type="Pfam" id="PF18203">
    <property type="entry name" value="IPTL-CTERM"/>
    <property type="match status" value="1"/>
</dbReference>
<feature type="signal peptide" evidence="2">
    <location>
        <begin position="1"/>
        <end position="21"/>
    </location>
</feature>
<name>A0ABV7J7E5_9GAMM</name>
<keyword evidence="2" id="KW-0732">Signal</keyword>
<keyword evidence="1" id="KW-0812">Transmembrane</keyword>
<feature type="transmembrane region" description="Helical" evidence="1">
    <location>
        <begin position="158"/>
        <end position="175"/>
    </location>
</feature>
<accession>A0ABV7J7E5</accession>
<evidence type="ECO:0000256" key="1">
    <source>
        <dbReference type="SAM" id="Phobius"/>
    </source>
</evidence>
<feature type="chain" id="PRO_5047499544" description="IPTL-CTERM protein sorting domain-containing protein" evidence="2">
    <location>
        <begin position="22"/>
        <end position="185"/>
    </location>
</feature>
<dbReference type="InterPro" id="IPR026442">
    <property type="entry name" value="IPTL_CTERM"/>
</dbReference>
<keyword evidence="5" id="KW-1185">Reference proteome</keyword>
<evidence type="ECO:0000259" key="3">
    <source>
        <dbReference type="Pfam" id="PF18203"/>
    </source>
</evidence>